<dbReference type="InterPro" id="IPR014756">
    <property type="entry name" value="Ig_E-set"/>
</dbReference>
<keyword evidence="4 5" id="KW-0720">Serine protease</keyword>
<evidence type="ECO:0000256" key="1">
    <source>
        <dbReference type="ARBA" id="ARBA00011073"/>
    </source>
</evidence>
<feature type="compositionally biased region" description="Low complexity" evidence="6">
    <location>
        <begin position="738"/>
        <end position="775"/>
    </location>
</feature>
<dbReference type="Pfam" id="PF00082">
    <property type="entry name" value="Peptidase_S8"/>
    <property type="match status" value="1"/>
</dbReference>
<dbReference type="PRINTS" id="PR00723">
    <property type="entry name" value="SUBTILISIN"/>
</dbReference>
<feature type="region of interest" description="Disordered" evidence="6">
    <location>
        <begin position="917"/>
        <end position="946"/>
    </location>
</feature>
<evidence type="ECO:0000313" key="10">
    <source>
        <dbReference type="Proteomes" id="UP000293638"/>
    </source>
</evidence>
<dbReference type="PROSITE" id="PS51892">
    <property type="entry name" value="SUBTILASE"/>
    <property type="match status" value="1"/>
</dbReference>
<evidence type="ECO:0000313" key="9">
    <source>
        <dbReference type="EMBL" id="RZS80112.1"/>
    </source>
</evidence>
<feature type="active site" description="Charge relay system" evidence="5">
    <location>
        <position position="467"/>
    </location>
</feature>
<dbReference type="GO" id="GO:0006508">
    <property type="term" value="P:proteolysis"/>
    <property type="evidence" value="ECO:0007669"/>
    <property type="project" value="UniProtKB-KW"/>
</dbReference>
<dbReference type="PROSITE" id="PS00138">
    <property type="entry name" value="SUBTILASE_SER"/>
    <property type="match status" value="1"/>
</dbReference>
<dbReference type="Pfam" id="PF01833">
    <property type="entry name" value="TIG"/>
    <property type="match status" value="1"/>
</dbReference>
<protein>
    <submittedName>
        <fullName evidence="9">IPT/TIG domain-containing protein</fullName>
    </submittedName>
</protein>
<comment type="caution">
    <text evidence="9">The sequence shown here is derived from an EMBL/GenBank/DDBJ whole genome shotgun (WGS) entry which is preliminary data.</text>
</comment>
<organism evidence="9 10">
    <name type="scientific">Motilibacter rhizosphaerae</name>
    <dbReference type="NCBI Taxonomy" id="598652"/>
    <lineage>
        <taxon>Bacteria</taxon>
        <taxon>Bacillati</taxon>
        <taxon>Actinomycetota</taxon>
        <taxon>Actinomycetes</taxon>
        <taxon>Motilibacterales</taxon>
        <taxon>Motilibacteraceae</taxon>
        <taxon>Motilibacter</taxon>
    </lineage>
</organism>
<name>A0A4Q7NAY3_9ACTN</name>
<evidence type="ECO:0000256" key="5">
    <source>
        <dbReference type="PROSITE-ProRule" id="PRU01240"/>
    </source>
</evidence>
<feature type="active site" description="Charge relay system" evidence="5">
    <location>
        <position position="300"/>
    </location>
</feature>
<keyword evidence="3 5" id="KW-0378">Hydrolase</keyword>
<feature type="domain" description="IPT/TIG" evidence="8">
    <location>
        <begin position="778"/>
        <end position="851"/>
    </location>
</feature>
<dbReference type="InterPro" id="IPR050131">
    <property type="entry name" value="Peptidase_S8_subtilisin-like"/>
</dbReference>
<keyword evidence="2 5" id="KW-0645">Protease</keyword>
<dbReference type="PANTHER" id="PTHR43806:SF11">
    <property type="entry name" value="CEREVISIN-RELATED"/>
    <property type="match status" value="1"/>
</dbReference>
<dbReference type="GO" id="GO:0004252">
    <property type="term" value="F:serine-type endopeptidase activity"/>
    <property type="evidence" value="ECO:0007669"/>
    <property type="project" value="UniProtKB-UniRule"/>
</dbReference>
<dbReference type="RefSeq" id="WP_130494316.1">
    <property type="nucleotide sequence ID" value="NZ_SGXD01000005.1"/>
</dbReference>
<dbReference type="PANTHER" id="PTHR43806">
    <property type="entry name" value="PEPTIDASE S8"/>
    <property type="match status" value="1"/>
</dbReference>
<dbReference type="GO" id="GO:0005975">
    <property type="term" value="P:carbohydrate metabolic process"/>
    <property type="evidence" value="ECO:0007669"/>
    <property type="project" value="UniProtKB-ARBA"/>
</dbReference>
<keyword evidence="10" id="KW-1185">Reference proteome</keyword>
<evidence type="ECO:0000259" key="7">
    <source>
        <dbReference type="Pfam" id="PF00082"/>
    </source>
</evidence>
<sequence>MRLPALLRRKPVAALAAAALVGTTGAGYALERRSSAPPATTAWSGMPDGDGLHRYVVTLGASRSSAGSATTTTATSTTTSSVDPAAYRAAVAALGAGGALTRRSGVLVYARGDRAVPVGVRTSTHAAPPAPVARPVDVSDSLQALAAVPGVVSAQRVSPTTALVATSGGAGALEAVPGVGRVSPSPRGTVAFVPPSDPGYAYSWHFSNNGDAYQQSSVAGADVHAPRAWDSTLGQGQVVAVIDTGWASANADLAGALWSNPGEVCGGGLDTDGDGLVGDCHGWNFYTGSAQLDQGFYGQHGGWVAGAVAARIGNAVGSAGIAPAATVMPLVAGNGTYIDITAATAALRYAVDHGAKTVVCSFDSPADDLSFHQAVAYAAAHDVLVVAAAGNDGQSRDGVLSFPASWSDANIVTVAASDALDRPVLQEQNGATWSSAFGATSVDLYAPGRLVYTTGYDGGFRLVDGTSMAAPLVAGAAALYRSLNPGATAAQVKAALLAHVRQVPALAGLCVSGGVLDVSFLGPASGSAYAYQFSGAGDQPSGTVHPVVTISGGTTAPDAVRLTLAVKQGPDVLAVAGAGISVGGTTWNTAADGSVTVPVSYADGTTLRLGIPLPDGQYALLAQLQSGGVALTRPYAAPVTVGAVHVAPTPTPAASGTAPSSASGSASASASATSSPGHTSPPAPSLPSPTSTGASAGATAGPPSTGSASASSSASATSSATSSASATTSAAATATATASSTASASGGATSSASASSSTGATASAHPTASTPTGSPVLISSVSPNHLQLSQVGTWVTIVGSAFPTGPTVLLGTSPVTVISASDTSITFRSPAFVAGSYDVTVSGEGRQGTLAHGFTYATTGSAPLPSFGAPGASAGSSTSASATAAPSSGSTAAASASATATAGSSATASASAGATGTASAAPSASASGGASAGPTAGATSTPAATPGTVTTVRFVASPALAGLDQSVFAKTGCDTGCAGLQV</sequence>
<dbReference type="InterPro" id="IPR013783">
    <property type="entry name" value="Ig-like_fold"/>
</dbReference>
<feature type="region of interest" description="Disordered" evidence="6">
    <location>
        <begin position="738"/>
        <end position="776"/>
    </location>
</feature>
<dbReference type="Proteomes" id="UP000293638">
    <property type="component" value="Unassembled WGS sequence"/>
</dbReference>
<feature type="active site" description="Charge relay system" evidence="5">
    <location>
        <position position="243"/>
    </location>
</feature>
<feature type="compositionally biased region" description="Low complexity" evidence="6">
    <location>
        <begin position="651"/>
        <end position="678"/>
    </location>
</feature>
<reference evidence="9 10" key="1">
    <citation type="submission" date="2019-02" db="EMBL/GenBank/DDBJ databases">
        <title>Genomic Encyclopedia of Type Strains, Phase IV (KMG-IV): sequencing the most valuable type-strain genomes for metagenomic binning, comparative biology and taxonomic classification.</title>
        <authorList>
            <person name="Goeker M."/>
        </authorList>
    </citation>
    <scope>NUCLEOTIDE SEQUENCE [LARGE SCALE GENOMIC DNA]</scope>
    <source>
        <strain evidence="9 10">DSM 45622</strain>
    </source>
</reference>
<evidence type="ECO:0000256" key="3">
    <source>
        <dbReference type="ARBA" id="ARBA00022801"/>
    </source>
</evidence>
<feature type="domain" description="Peptidase S8/S53" evidence="7">
    <location>
        <begin position="234"/>
        <end position="500"/>
    </location>
</feature>
<evidence type="ECO:0000256" key="6">
    <source>
        <dbReference type="SAM" id="MobiDB-lite"/>
    </source>
</evidence>
<dbReference type="InterPro" id="IPR015500">
    <property type="entry name" value="Peptidase_S8_subtilisin-rel"/>
</dbReference>
<evidence type="ECO:0000256" key="4">
    <source>
        <dbReference type="ARBA" id="ARBA00022825"/>
    </source>
</evidence>
<dbReference type="SUPFAM" id="SSF81296">
    <property type="entry name" value="E set domains"/>
    <property type="match status" value="1"/>
</dbReference>
<accession>A0A4Q7NAY3</accession>
<dbReference type="EMBL" id="SGXD01000005">
    <property type="protein sequence ID" value="RZS80112.1"/>
    <property type="molecule type" value="Genomic_DNA"/>
</dbReference>
<dbReference type="AlphaFoldDB" id="A0A4Q7NAY3"/>
<dbReference type="Gene3D" id="2.60.40.10">
    <property type="entry name" value="Immunoglobulins"/>
    <property type="match status" value="1"/>
</dbReference>
<feature type="region of interest" description="Disordered" evidence="6">
    <location>
        <begin position="651"/>
        <end position="715"/>
    </location>
</feature>
<dbReference type="InterPro" id="IPR036852">
    <property type="entry name" value="Peptidase_S8/S53_dom_sf"/>
</dbReference>
<evidence type="ECO:0000256" key="2">
    <source>
        <dbReference type="ARBA" id="ARBA00022670"/>
    </source>
</evidence>
<feature type="compositionally biased region" description="Low complexity" evidence="6">
    <location>
        <begin position="688"/>
        <end position="715"/>
    </location>
</feature>
<comment type="similarity">
    <text evidence="1 5">Belongs to the peptidase S8 family.</text>
</comment>
<dbReference type="OrthoDB" id="9813435at2"/>
<dbReference type="SUPFAM" id="SSF52743">
    <property type="entry name" value="Subtilisin-like"/>
    <property type="match status" value="1"/>
</dbReference>
<proteinExistence type="inferred from homology"/>
<dbReference type="Gene3D" id="3.40.50.200">
    <property type="entry name" value="Peptidase S8/S53 domain"/>
    <property type="match status" value="1"/>
</dbReference>
<dbReference type="InterPro" id="IPR023828">
    <property type="entry name" value="Peptidase_S8_Ser-AS"/>
</dbReference>
<evidence type="ECO:0000259" key="8">
    <source>
        <dbReference type="Pfam" id="PF01833"/>
    </source>
</evidence>
<gene>
    <name evidence="9" type="ORF">EV189_3592</name>
</gene>
<dbReference type="InterPro" id="IPR000209">
    <property type="entry name" value="Peptidase_S8/S53_dom"/>
</dbReference>
<dbReference type="InterPro" id="IPR002909">
    <property type="entry name" value="IPT_dom"/>
</dbReference>